<protein>
    <submittedName>
        <fullName evidence="2">DUF58 domain-containing protein</fullName>
    </submittedName>
</protein>
<evidence type="ECO:0000313" key="3">
    <source>
        <dbReference type="Proteomes" id="UP000824017"/>
    </source>
</evidence>
<feature type="transmembrane region" description="Helical" evidence="1">
    <location>
        <begin position="28"/>
        <end position="48"/>
    </location>
</feature>
<keyword evidence="1" id="KW-0472">Membrane</keyword>
<accession>A0A9D2IJA5</accession>
<reference evidence="2" key="1">
    <citation type="journal article" date="2021" name="PeerJ">
        <title>Extensive microbial diversity within the chicken gut microbiome revealed by metagenomics and culture.</title>
        <authorList>
            <person name="Gilroy R."/>
            <person name="Ravi A."/>
            <person name="Getino M."/>
            <person name="Pursley I."/>
            <person name="Horton D.L."/>
            <person name="Alikhan N.F."/>
            <person name="Baker D."/>
            <person name="Gharbi K."/>
            <person name="Hall N."/>
            <person name="Watson M."/>
            <person name="Adriaenssens E.M."/>
            <person name="Foster-Nyarko E."/>
            <person name="Jarju S."/>
            <person name="Secka A."/>
            <person name="Antonio M."/>
            <person name="Oren A."/>
            <person name="Chaudhuri R.R."/>
            <person name="La Ragione R."/>
            <person name="Hildebrand F."/>
            <person name="Pallen M.J."/>
        </authorList>
    </citation>
    <scope>NUCLEOTIDE SEQUENCE</scope>
    <source>
        <strain evidence="2">ChiGjej1B1-13045</strain>
    </source>
</reference>
<evidence type="ECO:0000256" key="1">
    <source>
        <dbReference type="SAM" id="Phobius"/>
    </source>
</evidence>
<comment type="caution">
    <text evidence="2">The sequence shown here is derived from an EMBL/GenBank/DDBJ whole genome shotgun (WGS) entry which is preliminary data.</text>
</comment>
<organism evidence="2 3">
    <name type="scientific">Candidatus Mediterraneibacter stercorigallinarum</name>
    <dbReference type="NCBI Taxonomy" id="2838686"/>
    <lineage>
        <taxon>Bacteria</taxon>
        <taxon>Bacillati</taxon>
        <taxon>Bacillota</taxon>
        <taxon>Clostridia</taxon>
        <taxon>Lachnospirales</taxon>
        <taxon>Lachnospiraceae</taxon>
        <taxon>Mediterraneibacter</taxon>
    </lineage>
</organism>
<keyword evidence="1" id="KW-1133">Transmembrane helix</keyword>
<sequence>MIRRTAGYLLVLLAAAYLYFMYNDTVISGILLFLILYLPVSALYLILAKGRIEAELKRVPAMGETGRQIRAGAVVKNRSRMTGIRYELSLTVGNIYDKKRKKRKYAGAVPAGGEETLWCEFGTERCGSIEVRLEGIRVYDLLGIFCMRKKVKRSAFVKIMPEFRPMPVEITRKTREFQAEAEEYSGEKRGDDPSEIYQVREYRVMDSLKDIHWKLSAKEEELMVKERGFPLGCTVLIWFDVREGRMSAEGFSKLVERAASLSVTLAEEKCIHMAAWYEEKNERIVKLRVRDEESACRMVWRLLDLEPCRNTAKRDDCYEDAFRGQEFSSIVTIDGEGKIWKDGMTPELLRL</sequence>
<dbReference type="PANTHER" id="PTHR34351:SF1">
    <property type="entry name" value="SLR1927 PROTEIN"/>
    <property type="match status" value="1"/>
</dbReference>
<proteinExistence type="predicted"/>
<evidence type="ECO:0000313" key="2">
    <source>
        <dbReference type="EMBL" id="HIZ12976.1"/>
    </source>
</evidence>
<dbReference type="PANTHER" id="PTHR34351">
    <property type="entry name" value="SLR1927 PROTEIN-RELATED"/>
    <property type="match status" value="1"/>
</dbReference>
<dbReference type="AlphaFoldDB" id="A0A9D2IJA5"/>
<name>A0A9D2IJA5_9FIRM</name>
<reference evidence="2" key="2">
    <citation type="submission" date="2021-04" db="EMBL/GenBank/DDBJ databases">
        <authorList>
            <person name="Gilroy R."/>
        </authorList>
    </citation>
    <scope>NUCLEOTIDE SEQUENCE</scope>
    <source>
        <strain evidence="2">ChiGjej1B1-13045</strain>
    </source>
</reference>
<dbReference type="EMBL" id="DXCD01000091">
    <property type="protein sequence ID" value="HIZ12976.1"/>
    <property type="molecule type" value="Genomic_DNA"/>
</dbReference>
<feature type="transmembrane region" description="Helical" evidence="1">
    <location>
        <begin position="5"/>
        <end position="22"/>
    </location>
</feature>
<keyword evidence="1" id="KW-0812">Transmembrane</keyword>
<dbReference type="Proteomes" id="UP000824017">
    <property type="component" value="Unassembled WGS sequence"/>
</dbReference>
<gene>
    <name evidence="2" type="ORF">H9817_03475</name>
</gene>